<name>A0A964TAQ7_9FLAO</name>
<accession>A0A964TAQ7</accession>
<feature type="domain" description="CD-NTase-associated protein 15" evidence="2">
    <location>
        <begin position="65"/>
        <end position="184"/>
    </location>
</feature>
<evidence type="ECO:0000256" key="1">
    <source>
        <dbReference type="SAM" id="Phobius"/>
    </source>
</evidence>
<keyword evidence="1" id="KW-0472">Membrane</keyword>
<evidence type="ECO:0000313" key="4">
    <source>
        <dbReference type="Proteomes" id="UP000667650"/>
    </source>
</evidence>
<dbReference type="RefSeq" id="WP_166522825.1">
    <property type="nucleotide sequence ID" value="NZ_JAAABI010000002.1"/>
</dbReference>
<protein>
    <recommendedName>
        <fullName evidence="2">CD-NTase-associated protein 15 domain-containing protein</fullName>
    </recommendedName>
</protein>
<keyword evidence="1" id="KW-0812">Transmembrane</keyword>
<evidence type="ECO:0000313" key="3">
    <source>
        <dbReference type="EMBL" id="NAY91399.1"/>
    </source>
</evidence>
<comment type="caution">
    <text evidence="3">The sequence shown here is derived from an EMBL/GenBank/DDBJ whole genome shotgun (WGS) entry which is preliminary data.</text>
</comment>
<dbReference type="EMBL" id="JAAABI010000002">
    <property type="protein sequence ID" value="NAY91399.1"/>
    <property type="molecule type" value="Genomic_DNA"/>
</dbReference>
<evidence type="ECO:0000259" key="2">
    <source>
        <dbReference type="Pfam" id="PF18153"/>
    </source>
</evidence>
<reference evidence="3" key="1">
    <citation type="submission" date="2020-01" db="EMBL/GenBank/DDBJ databases">
        <title>Muricauda ochracea sp. nov., isolated from a tidal flat of Garorim bay in Korea.</title>
        <authorList>
            <person name="Kim D."/>
            <person name="Yoo Y."/>
            <person name="Kim J.-J."/>
        </authorList>
    </citation>
    <scope>NUCLEOTIDE SEQUENCE</scope>
    <source>
        <strain evidence="3">JGD-17</strain>
    </source>
</reference>
<feature type="transmembrane region" description="Helical" evidence="1">
    <location>
        <begin position="34"/>
        <end position="54"/>
    </location>
</feature>
<keyword evidence="1" id="KW-1133">Transmembrane helix</keyword>
<dbReference type="InterPro" id="IPR041208">
    <property type="entry name" value="Cap15"/>
</dbReference>
<feature type="transmembrane region" description="Helical" evidence="1">
    <location>
        <begin position="9"/>
        <end position="28"/>
    </location>
</feature>
<organism evidence="3 4">
    <name type="scientific">Flagellimonas ochracea</name>
    <dbReference type="NCBI Taxonomy" id="2696472"/>
    <lineage>
        <taxon>Bacteria</taxon>
        <taxon>Pseudomonadati</taxon>
        <taxon>Bacteroidota</taxon>
        <taxon>Flavobacteriia</taxon>
        <taxon>Flavobacteriales</taxon>
        <taxon>Flavobacteriaceae</taxon>
        <taxon>Flagellimonas</taxon>
    </lineage>
</organism>
<dbReference type="AlphaFoldDB" id="A0A964TAQ7"/>
<proteinExistence type="predicted"/>
<dbReference type="Pfam" id="PF18153">
    <property type="entry name" value="Cap15_CD_rec"/>
    <property type="match status" value="1"/>
</dbReference>
<gene>
    <name evidence="3" type="ORF">GTQ34_05655</name>
</gene>
<sequence length="190" mass="22169">MIKYNIRTFAYAILGLGIITFLLVFLFTKNILSAFSSTVAINVIVWMIFIHWAWKFRIFYPWLVPFPNLSGEWEGELISNWNNKSLDPIPTQVTISQTFFNVQVQIQTGESKSYSTGASFDIDSERGLCQLFYSYLNTPKPSVRERSEIHYGTTRLEFKGFKVNELEGEYWTSRETTGELRLRRKTNKYG</sequence>
<keyword evidence="4" id="KW-1185">Reference proteome</keyword>
<dbReference type="Proteomes" id="UP000667650">
    <property type="component" value="Unassembled WGS sequence"/>
</dbReference>